<dbReference type="EMBL" id="OJIN01000023">
    <property type="protein sequence ID" value="SPD72129.1"/>
    <property type="molecule type" value="Genomic_DNA"/>
</dbReference>
<gene>
    <name evidence="1" type="ORF">PITCH_A1190005</name>
</gene>
<evidence type="ECO:0000313" key="1">
    <source>
        <dbReference type="EMBL" id="SPD72129.1"/>
    </source>
</evidence>
<organism evidence="1">
    <name type="scientific">uncultured Desulfobacterium sp</name>
    <dbReference type="NCBI Taxonomy" id="201089"/>
    <lineage>
        <taxon>Bacteria</taxon>
        <taxon>Pseudomonadati</taxon>
        <taxon>Thermodesulfobacteriota</taxon>
        <taxon>Desulfobacteria</taxon>
        <taxon>Desulfobacterales</taxon>
        <taxon>Desulfobacteriaceae</taxon>
        <taxon>Desulfobacterium</taxon>
        <taxon>environmental samples</taxon>
    </lineage>
</organism>
<protein>
    <submittedName>
        <fullName evidence="1">Uncharacterized protein</fullName>
    </submittedName>
</protein>
<reference evidence="1" key="1">
    <citation type="submission" date="2018-01" db="EMBL/GenBank/DDBJ databases">
        <authorList>
            <person name="Regsiter A."/>
            <person name="William W."/>
        </authorList>
    </citation>
    <scope>NUCLEOTIDE SEQUENCE</scope>
    <source>
        <strain evidence="1">TRIP AH-1</strain>
    </source>
</reference>
<name>A0A445MRR8_9BACT</name>
<dbReference type="AlphaFoldDB" id="A0A445MRR8"/>
<proteinExistence type="predicted"/>
<accession>A0A445MRR8</accession>
<sequence length="47" mass="5323">MQNIYDVYHIYFYKSAILLEPKAGGINEKQKKGLLGNLKKALILGDI</sequence>